<name>A0AA35Y4V5_LACSI</name>
<dbReference type="EMBL" id="OX465086">
    <property type="protein sequence ID" value="CAI9260777.1"/>
    <property type="molecule type" value="Genomic_DNA"/>
</dbReference>
<sequence length="141" mass="15391">MGLVTVHTNRGDTICDDAVAANGGENMSGSQNLINFQFPFLSHFFRRQPGSIFRRISVHPTSSAGGICSFSPGFSCSTGDYHHLSSPQSPTNFSTGEGDFSNLRLLEPPHQRHCCRLSPSMLTVSGDIHRLRRTSPLAPLF</sequence>
<organism evidence="1 2">
    <name type="scientific">Lactuca saligna</name>
    <name type="common">Willowleaf lettuce</name>
    <dbReference type="NCBI Taxonomy" id="75948"/>
    <lineage>
        <taxon>Eukaryota</taxon>
        <taxon>Viridiplantae</taxon>
        <taxon>Streptophyta</taxon>
        <taxon>Embryophyta</taxon>
        <taxon>Tracheophyta</taxon>
        <taxon>Spermatophyta</taxon>
        <taxon>Magnoliopsida</taxon>
        <taxon>eudicotyledons</taxon>
        <taxon>Gunneridae</taxon>
        <taxon>Pentapetalae</taxon>
        <taxon>asterids</taxon>
        <taxon>campanulids</taxon>
        <taxon>Asterales</taxon>
        <taxon>Asteraceae</taxon>
        <taxon>Cichorioideae</taxon>
        <taxon>Cichorieae</taxon>
        <taxon>Lactucinae</taxon>
        <taxon>Lactuca</taxon>
    </lineage>
</organism>
<reference evidence="1" key="1">
    <citation type="submission" date="2023-04" db="EMBL/GenBank/DDBJ databases">
        <authorList>
            <person name="Vijverberg K."/>
            <person name="Xiong W."/>
            <person name="Schranz E."/>
        </authorList>
    </citation>
    <scope>NUCLEOTIDE SEQUENCE</scope>
</reference>
<protein>
    <submittedName>
        <fullName evidence="1">Uncharacterized protein</fullName>
    </submittedName>
</protein>
<keyword evidence="2" id="KW-1185">Reference proteome</keyword>
<evidence type="ECO:0000313" key="1">
    <source>
        <dbReference type="EMBL" id="CAI9260777.1"/>
    </source>
</evidence>
<gene>
    <name evidence="1" type="ORF">LSALG_LOCUS1603</name>
</gene>
<dbReference type="Proteomes" id="UP001177003">
    <property type="component" value="Chromosome 0"/>
</dbReference>
<accession>A0AA35Y4V5</accession>
<proteinExistence type="predicted"/>
<dbReference type="AlphaFoldDB" id="A0AA35Y4V5"/>
<evidence type="ECO:0000313" key="2">
    <source>
        <dbReference type="Proteomes" id="UP001177003"/>
    </source>
</evidence>